<accession>A0ABQ2IJ08</accession>
<organism evidence="3 4">
    <name type="scientific">Dyadobacter beijingensis</name>
    <dbReference type="NCBI Taxonomy" id="365489"/>
    <lineage>
        <taxon>Bacteria</taxon>
        <taxon>Pseudomonadati</taxon>
        <taxon>Bacteroidota</taxon>
        <taxon>Cytophagia</taxon>
        <taxon>Cytophagales</taxon>
        <taxon>Spirosomataceae</taxon>
        <taxon>Dyadobacter</taxon>
    </lineage>
</organism>
<keyword evidence="4" id="KW-1185">Reference proteome</keyword>
<gene>
    <name evidence="3" type="ORF">GCM10010967_56810</name>
</gene>
<name>A0ABQ2IJ08_9BACT</name>
<dbReference type="EMBL" id="BMLI01000004">
    <property type="protein sequence ID" value="GGN13325.1"/>
    <property type="molecule type" value="Genomic_DNA"/>
</dbReference>
<evidence type="ECO:0000313" key="3">
    <source>
        <dbReference type="EMBL" id="GGN13325.1"/>
    </source>
</evidence>
<evidence type="ECO:0000259" key="2">
    <source>
        <dbReference type="Pfam" id="PF17482"/>
    </source>
</evidence>
<protein>
    <recommendedName>
        <fullName evidence="2">Tail sheath protein C-terminal domain-containing protein</fullName>
    </recommendedName>
</protein>
<comment type="similarity">
    <text evidence="1">Belongs to the myoviridae tail sheath protein family.</text>
</comment>
<reference evidence="4" key="1">
    <citation type="journal article" date="2019" name="Int. J. Syst. Evol. Microbiol.">
        <title>The Global Catalogue of Microorganisms (GCM) 10K type strain sequencing project: providing services to taxonomists for standard genome sequencing and annotation.</title>
        <authorList>
            <consortium name="The Broad Institute Genomics Platform"/>
            <consortium name="The Broad Institute Genome Sequencing Center for Infectious Disease"/>
            <person name="Wu L."/>
            <person name="Ma J."/>
        </authorList>
    </citation>
    <scope>NUCLEOTIDE SEQUENCE [LARGE SCALE GENOMIC DNA]</scope>
    <source>
        <strain evidence="4">CGMCC 1.6375</strain>
    </source>
</reference>
<dbReference type="InterPro" id="IPR052042">
    <property type="entry name" value="Tail_sheath_structural"/>
</dbReference>
<feature type="domain" description="Tail sheath protein C-terminal" evidence="2">
    <location>
        <begin position="464"/>
        <end position="566"/>
    </location>
</feature>
<dbReference type="PANTHER" id="PTHR35861">
    <property type="match status" value="1"/>
</dbReference>
<comment type="caution">
    <text evidence="3">The sequence shown here is derived from an EMBL/GenBank/DDBJ whole genome shotgun (WGS) entry which is preliminary data.</text>
</comment>
<evidence type="ECO:0000313" key="4">
    <source>
        <dbReference type="Proteomes" id="UP000632339"/>
    </source>
</evidence>
<sequence>MPGVYTVEVPTLPPSIALVPSAVPCFIGYTEKHEKNGESLLRKPTRVRSMREYEDWFGGASTAQIKVTVVDNTGIGGVLAVKARSENFKNRMHYAMQLYYANGGGPCFIYSIGTYTFDKTTEVYDETLFNGLKKAKDITILVMPDATDSDKYSNAVQEALKHCSKAVNRVALLDVKNSEDEIDDFRNIVPMQIDQKKYGAAYFPFLNTTLMFRYEMDEVVIESFFRNNQAMNAADATAAANAAADYQTKKAAQAKAEADQVLYVSIKNAVGKAHAADNAIAIADLQEVAKREAKRITGIATLDASLSAATVTDFPTLDAAIDTLTTGLDVQGKTDAANAALAAAAVIAKSGDLQGMTLDILEDANNELASKIKQAIRDLPVLMPPTSAIAGIMVQTDATQGVWQAPANVGVAATIAPAIEIDDDLHASLNVDATSGKSINAIRSYEGRGVLVFGARTLAGNDLEWRYISVRRTFCFIEDAIGRAMQNFVFSPNTRDTWIKAKAMIDNFLVQIWQAGGLFGNTTNEAFQVNVGLPETMTDVDILEGKMIVEIKLRVARPAEFIILRYEHKFQANAN</sequence>
<evidence type="ECO:0000256" key="1">
    <source>
        <dbReference type="ARBA" id="ARBA00008005"/>
    </source>
</evidence>
<dbReference type="Proteomes" id="UP000632339">
    <property type="component" value="Unassembled WGS sequence"/>
</dbReference>
<proteinExistence type="inferred from homology"/>
<dbReference type="Pfam" id="PF17482">
    <property type="entry name" value="Phage_sheath_1C"/>
    <property type="match status" value="1"/>
</dbReference>
<dbReference type="Gene3D" id="3.40.50.11780">
    <property type="match status" value="2"/>
</dbReference>
<dbReference type="InterPro" id="IPR020287">
    <property type="entry name" value="Tail_sheath_C"/>
</dbReference>
<dbReference type="PANTHER" id="PTHR35861:SF1">
    <property type="entry name" value="PHAGE TAIL SHEATH PROTEIN"/>
    <property type="match status" value="1"/>
</dbReference>